<dbReference type="InterPro" id="IPR006726">
    <property type="entry name" value="PHBA_efflux_AaeB/fusaric-R"/>
</dbReference>
<evidence type="ECO:0000256" key="5">
    <source>
        <dbReference type="ARBA" id="ARBA00022989"/>
    </source>
</evidence>
<keyword evidence="4" id="KW-0812">Transmembrane</keyword>
<comment type="subcellular location">
    <subcellularLocation>
        <location evidence="1">Cell membrane</location>
        <topology evidence="1">Multi-pass membrane protein</topology>
    </subcellularLocation>
</comment>
<dbReference type="AlphaFoldDB" id="A0A239C143"/>
<sequence>MPHASLAFIAPSRQAIQFAIKTLLGAGLALWCAMRFGLEQPVWAMMTAFIVAQPLSGMVAQKGLARMVGTLVGTIMSVAFIGLFAQTPWVFIGALALWLAMCTASSTMLRSAWSYSFVLAGYTVAIIGLPAVSNPLTVFDQAVARCTEISLGILCATAASAIIWPQRVEVQLIQQANVAWRAGLNAASLALAQEGHARQGLLQVLGHIVAVDSQREHAWFEGTRGRQRAAALRVLSRDLLSMLRLARGVGRQLRQLSAQERECIEPLIVAAREQFEMEQMSGLDGLAERVRLAALSERLNTAQQICLERLLLLVTRMKVADQSLHAVEQGVAPRNAPDPLSWHSDWQTALIYGGRSALAFLAFCTFWMATGWTFASGGILMTAVVCSLFASRDNAAQIGMMFLRGIFYAIPVAFVVGELILPQLSSFAMLCLAMGVPLFFAALGMCNPAMGATSTSFALHFILLCSPQNQMNFSVSYFLNTSQALIMGVGFAVLAFNLISIRNPRWLGSRLLDATLNDLRRLTRRPLSGAENWFGGRIADRLLQLARHYPALPNETRTRWDDGIASLDLGDELLHLRGCLEAGDKSVGIAEQHFLQQLDLQLGIGPAPERGQVLDTAVEQLLQALDANTSSIDRRLARAALLQLQLGWKNWCAHKGEQYGLA</sequence>
<evidence type="ECO:0000256" key="1">
    <source>
        <dbReference type="ARBA" id="ARBA00004651"/>
    </source>
</evidence>
<evidence type="ECO:0000313" key="8">
    <source>
        <dbReference type="Proteomes" id="UP000242915"/>
    </source>
</evidence>
<evidence type="ECO:0000256" key="6">
    <source>
        <dbReference type="ARBA" id="ARBA00023136"/>
    </source>
</evidence>
<keyword evidence="5" id="KW-1133">Transmembrane helix</keyword>
<dbReference type="PANTHER" id="PTHR30509:SF9">
    <property type="entry name" value="MULTIDRUG RESISTANCE PROTEIN MDTO"/>
    <property type="match status" value="1"/>
</dbReference>
<name>A0A239C143_9PSED</name>
<dbReference type="PANTHER" id="PTHR30509">
    <property type="entry name" value="P-HYDROXYBENZOIC ACID EFFLUX PUMP SUBUNIT-RELATED"/>
    <property type="match status" value="1"/>
</dbReference>
<keyword evidence="3" id="KW-1003">Cell membrane</keyword>
<protein>
    <submittedName>
        <fullName evidence="7">Uncharacterized membrane protein YccC</fullName>
    </submittedName>
</protein>
<dbReference type="EMBL" id="FZOG01000002">
    <property type="protein sequence ID" value="SNS13612.1"/>
    <property type="molecule type" value="Genomic_DNA"/>
</dbReference>
<reference evidence="8" key="1">
    <citation type="submission" date="2017-06" db="EMBL/GenBank/DDBJ databases">
        <authorList>
            <person name="Varghese N."/>
            <person name="Submissions S."/>
        </authorList>
    </citation>
    <scope>NUCLEOTIDE SEQUENCE [LARGE SCALE GENOMIC DNA]</scope>
    <source>
        <strain evidence="8">CIP 108523</strain>
    </source>
</reference>
<proteinExistence type="predicted"/>
<keyword evidence="6" id="KW-0472">Membrane</keyword>
<evidence type="ECO:0000256" key="2">
    <source>
        <dbReference type="ARBA" id="ARBA00022448"/>
    </source>
</evidence>
<dbReference type="GO" id="GO:0022857">
    <property type="term" value="F:transmembrane transporter activity"/>
    <property type="evidence" value="ECO:0007669"/>
    <property type="project" value="InterPro"/>
</dbReference>
<gene>
    <name evidence="7" type="ORF">SAMN05216255_1439</name>
</gene>
<dbReference type="Pfam" id="PF04632">
    <property type="entry name" value="FUSC"/>
    <property type="match status" value="1"/>
</dbReference>
<accession>A0A239C143</accession>
<evidence type="ECO:0000256" key="4">
    <source>
        <dbReference type="ARBA" id="ARBA00022692"/>
    </source>
</evidence>
<evidence type="ECO:0000313" key="7">
    <source>
        <dbReference type="EMBL" id="SNS13612.1"/>
    </source>
</evidence>
<dbReference type="GO" id="GO:0005886">
    <property type="term" value="C:plasma membrane"/>
    <property type="evidence" value="ECO:0007669"/>
    <property type="project" value="UniProtKB-SubCell"/>
</dbReference>
<evidence type="ECO:0000256" key="3">
    <source>
        <dbReference type="ARBA" id="ARBA00022475"/>
    </source>
</evidence>
<keyword evidence="8" id="KW-1185">Reference proteome</keyword>
<organism evidence="7 8">
    <name type="scientific">Pseudomonas segetis</name>
    <dbReference type="NCBI Taxonomy" id="298908"/>
    <lineage>
        <taxon>Bacteria</taxon>
        <taxon>Pseudomonadati</taxon>
        <taxon>Pseudomonadota</taxon>
        <taxon>Gammaproteobacteria</taxon>
        <taxon>Pseudomonadales</taxon>
        <taxon>Pseudomonadaceae</taxon>
        <taxon>Pseudomonas</taxon>
    </lineage>
</organism>
<keyword evidence="2" id="KW-0813">Transport</keyword>
<dbReference type="Proteomes" id="UP000242915">
    <property type="component" value="Unassembled WGS sequence"/>
</dbReference>
<dbReference type="RefSeq" id="WP_089359283.1">
    <property type="nucleotide sequence ID" value="NZ_FZOG01000002.1"/>
</dbReference>